<accession>A0A679IVY6</accession>
<gene>
    <name evidence="1" type="ORF">MBUL_00603</name>
</gene>
<proteinExistence type="predicted"/>
<dbReference type="EMBL" id="LR743504">
    <property type="protein sequence ID" value="CAA2100304.1"/>
    <property type="molecule type" value="Genomic_DNA"/>
</dbReference>
<dbReference type="AlphaFoldDB" id="A0A679IVY6"/>
<name>A0A679IVY6_9HYPH</name>
<organism evidence="1">
    <name type="scientific">Methylobacterium bullatum</name>
    <dbReference type="NCBI Taxonomy" id="570505"/>
    <lineage>
        <taxon>Bacteria</taxon>
        <taxon>Pseudomonadati</taxon>
        <taxon>Pseudomonadota</taxon>
        <taxon>Alphaproteobacteria</taxon>
        <taxon>Hyphomicrobiales</taxon>
        <taxon>Methylobacteriaceae</taxon>
        <taxon>Methylobacterium</taxon>
    </lineage>
</organism>
<sequence>MDLVGRYRLVMPAAGSYPTTGNCLTRVEDFDLSRDESRDIVATLAIRMRSWRADFVADGVDDATVERLARAFSKDLD</sequence>
<evidence type="ECO:0000313" key="1">
    <source>
        <dbReference type="EMBL" id="CAA2100304.1"/>
    </source>
</evidence>
<reference evidence="1" key="1">
    <citation type="submission" date="2019-12" db="EMBL/GenBank/DDBJ databases">
        <authorList>
            <person name="Cremers G."/>
        </authorList>
    </citation>
    <scope>NUCLEOTIDE SEQUENCE</scope>
    <source>
        <strain evidence="1">Mbul1</strain>
    </source>
</reference>
<protein>
    <submittedName>
        <fullName evidence="1">Uncharacterized protein</fullName>
    </submittedName>
</protein>